<proteinExistence type="predicted"/>
<name>A0A8J6TNZ1_9BACT</name>
<dbReference type="EMBL" id="JACNJH010000254">
    <property type="protein sequence ID" value="MBC8363098.1"/>
    <property type="molecule type" value="Genomic_DNA"/>
</dbReference>
<reference evidence="1 2" key="1">
    <citation type="submission" date="2020-08" db="EMBL/GenBank/DDBJ databases">
        <title>Bridging the membrane lipid divide: bacteria of the FCB group superphylum have the potential to synthesize archaeal ether lipids.</title>
        <authorList>
            <person name="Villanueva L."/>
            <person name="Von Meijenfeldt F.A.B."/>
            <person name="Westbye A.B."/>
            <person name="Yadav S."/>
            <person name="Hopmans E.C."/>
            <person name="Dutilh B.E."/>
            <person name="Sinninghe Damste J.S."/>
        </authorList>
    </citation>
    <scope>NUCLEOTIDE SEQUENCE [LARGE SCALE GENOMIC DNA]</scope>
    <source>
        <strain evidence="1">NIOZ-UU30</strain>
    </source>
</reference>
<organism evidence="1 2">
    <name type="scientific">Candidatus Desulfatibia profunda</name>
    <dbReference type="NCBI Taxonomy" id="2841695"/>
    <lineage>
        <taxon>Bacteria</taxon>
        <taxon>Pseudomonadati</taxon>
        <taxon>Thermodesulfobacteriota</taxon>
        <taxon>Desulfobacteria</taxon>
        <taxon>Desulfobacterales</taxon>
        <taxon>Desulfobacterales incertae sedis</taxon>
        <taxon>Candidatus Desulfatibia</taxon>
    </lineage>
</organism>
<evidence type="ECO:0000313" key="1">
    <source>
        <dbReference type="EMBL" id="MBC8363098.1"/>
    </source>
</evidence>
<evidence type="ECO:0000313" key="2">
    <source>
        <dbReference type="Proteomes" id="UP000603434"/>
    </source>
</evidence>
<protein>
    <submittedName>
        <fullName evidence="1">Uncharacterized protein</fullName>
    </submittedName>
</protein>
<comment type="caution">
    <text evidence="1">The sequence shown here is derived from an EMBL/GenBank/DDBJ whole genome shotgun (WGS) entry which is preliminary data.</text>
</comment>
<dbReference type="AlphaFoldDB" id="A0A8J6TNZ1"/>
<gene>
    <name evidence="1" type="ORF">H8E23_17070</name>
</gene>
<accession>A0A8J6TNZ1</accession>
<dbReference type="Proteomes" id="UP000603434">
    <property type="component" value="Unassembled WGS sequence"/>
</dbReference>
<sequence>MTKISPAEQEERKKAIFDSMSPRRQKHILKKGYEKWDPFIEPKDPIDIRKDKTKRTTQMLVREFLQSKSSEDYSNSYGSGVFEICLGIINDDDRYKGMFEFSVWYHGLLRKEGFSE</sequence>